<organism evidence="7 8">
    <name type="scientific">Flavimaribacter sediminis</name>
    <dbReference type="NCBI Taxonomy" id="2865987"/>
    <lineage>
        <taxon>Bacteria</taxon>
        <taxon>Pseudomonadati</taxon>
        <taxon>Pseudomonadota</taxon>
        <taxon>Alphaproteobacteria</taxon>
        <taxon>Hyphomicrobiales</taxon>
        <taxon>Rhizobiaceae</taxon>
        <taxon>Flavimaribacter</taxon>
    </lineage>
</organism>
<comment type="similarity">
    <text evidence="1">Belongs to the ABC transporter superfamily.</text>
</comment>
<dbReference type="GO" id="GO:0005524">
    <property type="term" value="F:ATP binding"/>
    <property type="evidence" value="ECO:0007669"/>
    <property type="project" value="UniProtKB-KW"/>
</dbReference>
<gene>
    <name evidence="7" type="ORF">K1W69_26065</name>
</gene>
<dbReference type="GO" id="GO:0016887">
    <property type="term" value="F:ATP hydrolysis activity"/>
    <property type="evidence" value="ECO:0007669"/>
    <property type="project" value="InterPro"/>
</dbReference>
<dbReference type="Pfam" id="PF00005">
    <property type="entry name" value="ABC_tran"/>
    <property type="match status" value="1"/>
</dbReference>
<comment type="caution">
    <text evidence="7">The sequence shown here is derived from an EMBL/GenBank/DDBJ whole genome shotgun (WGS) entry which is preliminary data.</text>
</comment>
<keyword evidence="2" id="KW-0813">Transport</keyword>
<keyword evidence="5" id="KW-0029">Amino-acid transport</keyword>
<dbReference type="Gene3D" id="3.40.50.300">
    <property type="entry name" value="P-loop containing nucleotide triphosphate hydrolases"/>
    <property type="match status" value="1"/>
</dbReference>
<dbReference type="PANTHER" id="PTHR43820">
    <property type="entry name" value="HIGH-AFFINITY BRANCHED-CHAIN AMINO ACID TRANSPORT ATP-BINDING PROTEIN LIVF"/>
    <property type="match status" value="1"/>
</dbReference>
<dbReference type="InterPro" id="IPR017871">
    <property type="entry name" value="ABC_transporter-like_CS"/>
</dbReference>
<reference evidence="7" key="1">
    <citation type="submission" date="2021-08" db="EMBL/GenBank/DDBJ databases">
        <title>Hoeflea bacterium WL0058 sp. nov., isolated from the sediment.</title>
        <authorList>
            <person name="Wang L."/>
            <person name="Zhang D."/>
        </authorList>
    </citation>
    <scope>NUCLEOTIDE SEQUENCE</scope>
    <source>
        <strain evidence="7">WL0058</strain>
    </source>
</reference>
<dbReference type="EMBL" id="JAICBX010000008">
    <property type="protein sequence ID" value="MBW8640684.1"/>
    <property type="molecule type" value="Genomic_DNA"/>
</dbReference>
<dbReference type="PROSITE" id="PS00211">
    <property type="entry name" value="ABC_TRANSPORTER_1"/>
    <property type="match status" value="1"/>
</dbReference>
<evidence type="ECO:0000259" key="6">
    <source>
        <dbReference type="PROSITE" id="PS50893"/>
    </source>
</evidence>
<accession>A0AAE2ZPL9</accession>
<keyword evidence="3" id="KW-0547">Nucleotide-binding</keyword>
<evidence type="ECO:0000256" key="4">
    <source>
        <dbReference type="ARBA" id="ARBA00022840"/>
    </source>
</evidence>
<feature type="domain" description="ABC transporter" evidence="6">
    <location>
        <begin position="11"/>
        <end position="239"/>
    </location>
</feature>
<name>A0AAE2ZPL9_9HYPH</name>
<evidence type="ECO:0000313" key="7">
    <source>
        <dbReference type="EMBL" id="MBW8640684.1"/>
    </source>
</evidence>
<evidence type="ECO:0000256" key="5">
    <source>
        <dbReference type="ARBA" id="ARBA00022970"/>
    </source>
</evidence>
<dbReference type="InterPro" id="IPR027417">
    <property type="entry name" value="P-loop_NTPase"/>
</dbReference>
<dbReference type="CDD" id="cd03224">
    <property type="entry name" value="ABC_TM1139_LivF_branched"/>
    <property type="match status" value="1"/>
</dbReference>
<dbReference type="PROSITE" id="PS50893">
    <property type="entry name" value="ABC_TRANSPORTER_2"/>
    <property type="match status" value="1"/>
</dbReference>
<keyword evidence="4 7" id="KW-0067">ATP-binding</keyword>
<dbReference type="PANTHER" id="PTHR43820:SF4">
    <property type="entry name" value="HIGH-AFFINITY BRANCHED-CHAIN AMINO ACID TRANSPORT ATP-BINDING PROTEIN LIVF"/>
    <property type="match status" value="1"/>
</dbReference>
<sequence>MNSDANAAPLLQVKDLRAWYNESQALHGMNFDVRPGELVTLIGRNGAGKSTTLRSIMGIVRKRTGSICYEDEELIGKRTFQIARKGIAYCPEERAIFSLLNVGENLTLPPVLRQGGVPDSELLKQFPNLRERRKSRGTLLSGGEQQMLAIARILRTGSQFLLLDEPSEGLAPVVVKEIGQLILRLKAQGYTILLVEQNLQFARLVADRHIVIEHGAVVDTLSAEELVSDMGRVKNYLGV</sequence>
<dbReference type="InterPro" id="IPR052156">
    <property type="entry name" value="BCAA_Transport_ATP-bd_LivF"/>
</dbReference>
<evidence type="ECO:0000256" key="2">
    <source>
        <dbReference type="ARBA" id="ARBA00022448"/>
    </source>
</evidence>
<dbReference type="RefSeq" id="WP_220231422.1">
    <property type="nucleotide sequence ID" value="NZ_JAICBX010000008.1"/>
</dbReference>
<dbReference type="SUPFAM" id="SSF52540">
    <property type="entry name" value="P-loop containing nucleoside triphosphate hydrolases"/>
    <property type="match status" value="1"/>
</dbReference>
<dbReference type="SMART" id="SM00382">
    <property type="entry name" value="AAA"/>
    <property type="match status" value="1"/>
</dbReference>
<evidence type="ECO:0000256" key="1">
    <source>
        <dbReference type="ARBA" id="ARBA00005417"/>
    </source>
</evidence>
<dbReference type="AlphaFoldDB" id="A0AAE2ZPL9"/>
<dbReference type="Proteomes" id="UP001196509">
    <property type="component" value="Unassembled WGS sequence"/>
</dbReference>
<dbReference type="InterPro" id="IPR003593">
    <property type="entry name" value="AAA+_ATPase"/>
</dbReference>
<protein>
    <submittedName>
        <fullName evidence="7">ABC transporter ATP-binding protein</fullName>
    </submittedName>
</protein>
<evidence type="ECO:0000256" key="3">
    <source>
        <dbReference type="ARBA" id="ARBA00022741"/>
    </source>
</evidence>
<dbReference type="InterPro" id="IPR003439">
    <property type="entry name" value="ABC_transporter-like_ATP-bd"/>
</dbReference>
<evidence type="ECO:0000313" key="8">
    <source>
        <dbReference type="Proteomes" id="UP001196509"/>
    </source>
</evidence>
<dbReference type="GO" id="GO:0015807">
    <property type="term" value="P:L-amino acid transport"/>
    <property type="evidence" value="ECO:0007669"/>
    <property type="project" value="TreeGrafter"/>
</dbReference>
<dbReference type="GO" id="GO:0015658">
    <property type="term" value="F:branched-chain amino acid transmembrane transporter activity"/>
    <property type="evidence" value="ECO:0007669"/>
    <property type="project" value="TreeGrafter"/>
</dbReference>
<keyword evidence="8" id="KW-1185">Reference proteome</keyword>
<proteinExistence type="inferred from homology"/>